<feature type="binding site" evidence="6">
    <location>
        <position position="248"/>
    </location>
    <ligand>
        <name>S-adenosyl-L-methionine</name>
        <dbReference type="ChEBI" id="CHEBI:59789"/>
    </ligand>
</feature>
<dbReference type="AlphaFoldDB" id="A0A2U1K5K2"/>
<evidence type="ECO:0000313" key="7">
    <source>
        <dbReference type="EMBL" id="PWA12484.1"/>
    </source>
</evidence>
<evidence type="ECO:0000256" key="5">
    <source>
        <dbReference type="ARBA" id="ARBA00022691"/>
    </source>
</evidence>
<dbReference type="GO" id="GO:0005840">
    <property type="term" value="C:ribosome"/>
    <property type="evidence" value="ECO:0007669"/>
    <property type="project" value="UniProtKB-KW"/>
</dbReference>
<dbReference type="EC" id="2.1.1.-" evidence="6"/>
<comment type="subcellular location">
    <subcellularLocation>
        <location evidence="6">Cytoplasm</location>
    </subcellularLocation>
</comment>
<dbReference type="NCBIfam" id="TIGR00406">
    <property type="entry name" value="prmA"/>
    <property type="match status" value="1"/>
</dbReference>
<dbReference type="PANTHER" id="PTHR43648">
    <property type="entry name" value="ELECTRON TRANSFER FLAVOPROTEIN BETA SUBUNIT LYSINE METHYLTRANSFERASE"/>
    <property type="match status" value="1"/>
</dbReference>
<dbReference type="GO" id="GO:0005737">
    <property type="term" value="C:cytoplasm"/>
    <property type="evidence" value="ECO:0007669"/>
    <property type="project" value="UniProtKB-SubCell"/>
</dbReference>
<reference evidence="7 8" key="1">
    <citation type="submission" date="2018-04" db="EMBL/GenBank/DDBJ databases">
        <title>Camelliibacillus theae gen. nov., sp. nov., isolated from Pu'er tea.</title>
        <authorList>
            <person name="Niu L."/>
        </authorList>
    </citation>
    <scope>NUCLEOTIDE SEQUENCE [LARGE SCALE GENOMIC DNA]</scope>
    <source>
        <strain evidence="7 8">T8</strain>
    </source>
</reference>
<evidence type="ECO:0000313" key="8">
    <source>
        <dbReference type="Proteomes" id="UP000245998"/>
    </source>
</evidence>
<protein>
    <recommendedName>
        <fullName evidence="6">Ribosomal protein L11 methyltransferase</fullName>
        <shortName evidence="6">L11 Mtase</shortName>
        <ecNumber evidence="6">2.1.1.-</ecNumber>
    </recommendedName>
</protein>
<keyword evidence="2 6" id="KW-0963">Cytoplasm</keyword>
<keyword evidence="3 6" id="KW-0489">Methyltransferase</keyword>
<evidence type="ECO:0000256" key="2">
    <source>
        <dbReference type="ARBA" id="ARBA00022490"/>
    </source>
</evidence>
<name>A0A2U1K5K2_9BACI</name>
<keyword evidence="7" id="KW-0687">Ribonucleoprotein</keyword>
<evidence type="ECO:0000256" key="1">
    <source>
        <dbReference type="ARBA" id="ARBA00009741"/>
    </source>
</evidence>
<feature type="binding site" evidence="6">
    <location>
        <position position="183"/>
    </location>
    <ligand>
        <name>S-adenosyl-L-methionine</name>
        <dbReference type="ChEBI" id="CHEBI:59789"/>
    </ligand>
</feature>
<dbReference type="InterPro" id="IPR004498">
    <property type="entry name" value="Ribosomal_PrmA_MeTrfase"/>
</dbReference>
<dbReference type="PANTHER" id="PTHR43648:SF1">
    <property type="entry name" value="ELECTRON TRANSFER FLAVOPROTEIN BETA SUBUNIT LYSINE METHYLTRANSFERASE"/>
    <property type="match status" value="1"/>
</dbReference>
<sequence length="314" mass="34757">MQWAEICIHTTQEAVEIVSNILHEAGSGGVVIEDPKDLVNLWNTPYGEIYDLNPDDYPETGVDVKGYFPADEELDKTIESIKRMIGQLSDRNIDFGSKTIEVRNVDEEDWATSWKQYYKPISVTDNITIAPIWENYERKHKDEIVIELDPGMAFGTGTHQTTTLCIKALAKFIKPDDHVIDVGTGSGILSIAAAKLGAGRVLAYDVDPVAVSSAKENIKLNHLQSNITVENNNLLDHIDETADLIIGNLLAPIVIQLANDVPRVLKKNGLFISSGIIKSQQKLVEEALLKSGLAVEEVMQQDDWIAVIARNVEE</sequence>
<dbReference type="Proteomes" id="UP000245998">
    <property type="component" value="Unassembled WGS sequence"/>
</dbReference>
<gene>
    <name evidence="6" type="primary">prmA</name>
    <name evidence="7" type="ORF">DCC39_05575</name>
</gene>
<dbReference type="InterPro" id="IPR029063">
    <property type="entry name" value="SAM-dependent_MTases_sf"/>
</dbReference>
<dbReference type="PIRSF" id="PIRSF000401">
    <property type="entry name" value="RPL11_MTase"/>
    <property type="match status" value="1"/>
</dbReference>
<feature type="binding site" evidence="6">
    <location>
        <position position="162"/>
    </location>
    <ligand>
        <name>S-adenosyl-L-methionine</name>
        <dbReference type="ChEBI" id="CHEBI:59789"/>
    </ligand>
</feature>
<evidence type="ECO:0000256" key="3">
    <source>
        <dbReference type="ARBA" id="ARBA00022603"/>
    </source>
</evidence>
<comment type="similarity">
    <text evidence="1 6">Belongs to the methyltransferase superfamily. PrmA family.</text>
</comment>
<keyword evidence="5 6" id="KW-0949">S-adenosyl-L-methionine</keyword>
<dbReference type="InterPro" id="IPR050078">
    <property type="entry name" value="Ribosomal_L11_MeTrfase_PrmA"/>
</dbReference>
<feature type="binding site" evidence="6">
    <location>
        <position position="205"/>
    </location>
    <ligand>
        <name>S-adenosyl-L-methionine</name>
        <dbReference type="ChEBI" id="CHEBI:59789"/>
    </ligand>
</feature>
<dbReference type="RefSeq" id="WP_116553901.1">
    <property type="nucleotide sequence ID" value="NZ_QCZG01000008.1"/>
</dbReference>
<keyword evidence="8" id="KW-1185">Reference proteome</keyword>
<comment type="function">
    <text evidence="6">Methylates ribosomal protein L11.</text>
</comment>
<dbReference type="GO" id="GO:0032259">
    <property type="term" value="P:methylation"/>
    <property type="evidence" value="ECO:0007669"/>
    <property type="project" value="UniProtKB-KW"/>
</dbReference>
<evidence type="ECO:0000256" key="6">
    <source>
        <dbReference type="HAMAP-Rule" id="MF_00735"/>
    </source>
</evidence>
<comment type="catalytic activity">
    <reaction evidence="6">
        <text>L-lysyl-[protein] + 3 S-adenosyl-L-methionine = N(6),N(6),N(6)-trimethyl-L-lysyl-[protein] + 3 S-adenosyl-L-homocysteine + 3 H(+)</text>
        <dbReference type="Rhea" id="RHEA:54192"/>
        <dbReference type="Rhea" id="RHEA-COMP:9752"/>
        <dbReference type="Rhea" id="RHEA-COMP:13826"/>
        <dbReference type="ChEBI" id="CHEBI:15378"/>
        <dbReference type="ChEBI" id="CHEBI:29969"/>
        <dbReference type="ChEBI" id="CHEBI:57856"/>
        <dbReference type="ChEBI" id="CHEBI:59789"/>
        <dbReference type="ChEBI" id="CHEBI:61961"/>
    </reaction>
</comment>
<evidence type="ECO:0000256" key="4">
    <source>
        <dbReference type="ARBA" id="ARBA00022679"/>
    </source>
</evidence>
<dbReference type="OrthoDB" id="9785995at2"/>
<dbReference type="EMBL" id="QCZG01000008">
    <property type="protein sequence ID" value="PWA12484.1"/>
    <property type="molecule type" value="Genomic_DNA"/>
</dbReference>
<keyword evidence="4 6" id="KW-0808">Transferase</keyword>
<comment type="caution">
    <text evidence="7">The sequence shown here is derived from an EMBL/GenBank/DDBJ whole genome shotgun (WGS) entry which is preliminary data.</text>
</comment>
<accession>A0A2U1K5K2</accession>
<dbReference type="Pfam" id="PF06325">
    <property type="entry name" value="PrmA"/>
    <property type="match status" value="1"/>
</dbReference>
<dbReference type="SUPFAM" id="SSF53335">
    <property type="entry name" value="S-adenosyl-L-methionine-dependent methyltransferases"/>
    <property type="match status" value="1"/>
</dbReference>
<dbReference type="HAMAP" id="MF_00735">
    <property type="entry name" value="Methyltr_PrmA"/>
    <property type="match status" value="1"/>
</dbReference>
<organism evidence="7 8">
    <name type="scientific">Pueribacillus theae</name>
    <dbReference type="NCBI Taxonomy" id="2171751"/>
    <lineage>
        <taxon>Bacteria</taxon>
        <taxon>Bacillati</taxon>
        <taxon>Bacillota</taxon>
        <taxon>Bacilli</taxon>
        <taxon>Bacillales</taxon>
        <taxon>Bacillaceae</taxon>
        <taxon>Pueribacillus</taxon>
    </lineage>
</organism>
<dbReference type="CDD" id="cd02440">
    <property type="entry name" value="AdoMet_MTases"/>
    <property type="match status" value="1"/>
</dbReference>
<proteinExistence type="inferred from homology"/>
<dbReference type="GO" id="GO:0016279">
    <property type="term" value="F:protein-lysine N-methyltransferase activity"/>
    <property type="evidence" value="ECO:0007669"/>
    <property type="project" value="RHEA"/>
</dbReference>
<keyword evidence="7" id="KW-0689">Ribosomal protein</keyword>
<dbReference type="Gene3D" id="3.40.50.150">
    <property type="entry name" value="Vaccinia Virus protein VP39"/>
    <property type="match status" value="1"/>
</dbReference>